<dbReference type="AlphaFoldDB" id="C6HJ99"/>
<dbReference type="VEuPathDB" id="FungiDB:HCDG_06133"/>
<reference evidence="4" key="1">
    <citation type="submission" date="2009-05" db="EMBL/GenBank/DDBJ databases">
        <title>The genome sequence of Ajellomyces capsulatus strain H143.</title>
        <authorList>
            <person name="Champion M."/>
            <person name="Cuomo C.A."/>
            <person name="Ma L.-J."/>
            <person name="Henn M.R."/>
            <person name="Sil A."/>
            <person name="Goldman B."/>
            <person name="Young S.K."/>
            <person name="Kodira C.D."/>
            <person name="Zeng Q."/>
            <person name="Koehrsen M."/>
            <person name="Alvarado L."/>
            <person name="Berlin A.M."/>
            <person name="Borenstein D."/>
            <person name="Chen Z."/>
            <person name="Engels R."/>
            <person name="Freedman E."/>
            <person name="Gellesch M."/>
            <person name="Goldberg J."/>
            <person name="Griggs A."/>
            <person name="Gujja S."/>
            <person name="Heiman D.I."/>
            <person name="Hepburn T.A."/>
            <person name="Howarth C."/>
            <person name="Jen D."/>
            <person name="Larson L."/>
            <person name="Lewis B."/>
            <person name="Mehta T."/>
            <person name="Park D."/>
            <person name="Pearson M."/>
            <person name="Roberts A."/>
            <person name="Saif S."/>
            <person name="Shea T.D."/>
            <person name="Shenoy N."/>
            <person name="Sisk P."/>
            <person name="Stolte C."/>
            <person name="Sykes S."/>
            <person name="Walk T."/>
            <person name="White J."/>
            <person name="Yandava C."/>
            <person name="Klein B."/>
            <person name="McEwen J.G."/>
            <person name="Puccia R."/>
            <person name="Goldman G.H."/>
            <person name="Felipe M.S."/>
            <person name="Nino-Vega G."/>
            <person name="San-Blas G."/>
            <person name="Taylor J.W."/>
            <person name="Mendoza L."/>
            <person name="Galagan J.E."/>
            <person name="Nusbaum C."/>
            <person name="Birren B.W."/>
        </authorList>
    </citation>
    <scope>NUCLEOTIDE SEQUENCE [LARGE SCALE GENOMIC DNA]</scope>
    <source>
        <strain evidence="4">H143</strain>
    </source>
</reference>
<name>C6HJ99_AJECH</name>
<evidence type="ECO:0000256" key="1">
    <source>
        <dbReference type="SAM" id="MobiDB-lite"/>
    </source>
</evidence>
<dbReference type="Proteomes" id="UP000002624">
    <property type="component" value="Unassembled WGS sequence"/>
</dbReference>
<evidence type="ECO:0000256" key="2">
    <source>
        <dbReference type="SAM" id="SignalP"/>
    </source>
</evidence>
<protein>
    <submittedName>
        <fullName evidence="3">Uncharacterized protein</fullName>
    </submittedName>
</protein>
<feature type="signal peptide" evidence="2">
    <location>
        <begin position="1"/>
        <end position="17"/>
    </location>
</feature>
<feature type="chain" id="PRO_5002964329" evidence="2">
    <location>
        <begin position="18"/>
        <end position="289"/>
    </location>
</feature>
<proteinExistence type="predicted"/>
<accession>C6HJ99</accession>
<organism evidence="3 4">
    <name type="scientific">Ajellomyces capsulatus (strain H143)</name>
    <name type="common">Darling's disease fungus</name>
    <name type="synonym">Histoplasma capsulatum</name>
    <dbReference type="NCBI Taxonomy" id="544712"/>
    <lineage>
        <taxon>Eukaryota</taxon>
        <taxon>Fungi</taxon>
        <taxon>Dikarya</taxon>
        <taxon>Ascomycota</taxon>
        <taxon>Pezizomycotina</taxon>
        <taxon>Eurotiomycetes</taxon>
        <taxon>Eurotiomycetidae</taxon>
        <taxon>Onygenales</taxon>
        <taxon>Ajellomycetaceae</taxon>
        <taxon>Histoplasma</taxon>
    </lineage>
</organism>
<keyword evidence="2" id="KW-0732">Signal</keyword>
<evidence type="ECO:0000313" key="4">
    <source>
        <dbReference type="Proteomes" id="UP000002624"/>
    </source>
</evidence>
<dbReference type="HOGENOM" id="CLU_962989_0_0_1"/>
<dbReference type="EMBL" id="GG692428">
    <property type="protein sequence ID" value="EER39911.1"/>
    <property type="molecule type" value="Genomic_DNA"/>
</dbReference>
<gene>
    <name evidence="3" type="ORF">HCDG_06133</name>
</gene>
<feature type="region of interest" description="Disordered" evidence="1">
    <location>
        <begin position="189"/>
        <end position="221"/>
    </location>
</feature>
<sequence length="289" mass="32604">MKLFVAIVFDLMISAIASRISVSEAMKGLEHDPNGLVDIGDDGILRSFDSRGTVIDYRRLTTDELHSLSKDFVKGNDERLLAMWANVDSSLVDEEQIWNPRQDYIKQFVSEAATGRLKSRAMRDSLLSPREPHCTDYTCWSHSECEGHDQDELATAPPGQTLRSAMHALVSIGLIELYDQEIIPRRLRERSQESITKTALSDAEGANPAQPNPDTIHPLEANPKPGHFLTIFWYDSGTTEKFPLETIADAMEGRYCKQHECREFLASNPKPFLLIPWLCSDPEDARETL</sequence>
<evidence type="ECO:0000313" key="3">
    <source>
        <dbReference type="EMBL" id="EER39911.1"/>
    </source>
</evidence>
<dbReference type="OrthoDB" id="3660917at2759"/>
<dbReference type="STRING" id="544712.C6HJ99"/>